<feature type="domain" description="HD-GYP" evidence="2">
    <location>
        <begin position="127"/>
        <end position="322"/>
    </location>
</feature>
<name>A0A1M7F4X5_9FIRM</name>
<dbReference type="PROSITE" id="PS51832">
    <property type="entry name" value="HD_GYP"/>
    <property type="match status" value="1"/>
</dbReference>
<proteinExistence type="predicted"/>
<evidence type="ECO:0000313" key="4">
    <source>
        <dbReference type="Proteomes" id="UP000184038"/>
    </source>
</evidence>
<evidence type="ECO:0000313" key="3">
    <source>
        <dbReference type="EMBL" id="SHL98739.1"/>
    </source>
</evidence>
<dbReference type="SMART" id="SM00471">
    <property type="entry name" value="HDc"/>
    <property type="match status" value="1"/>
</dbReference>
<dbReference type="InterPro" id="IPR003607">
    <property type="entry name" value="HD/PDEase_dom"/>
</dbReference>
<dbReference type="SUPFAM" id="SSF109604">
    <property type="entry name" value="HD-domain/PDEase-like"/>
    <property type="match status" value="1"/>
</dbReference>
<dbReference type="InterPro" id="IPR037522">
    <property type="entry name" value="HD_GYP_dom"/>
</dbReference>
<reference evidence="3 4" key="1">
    <citation type="submission" date="2016-11" db="EMBL/GenBank/DDBJ databases">
        <authorList>
            <person name="Jaros S."/>
            <person name="Januszkiewicz K."/>
            <person name="Wedrychowicz H."/>
        </authorList>
    </citation>
    <scope>NUCLEOTIDE SEQUENCE [LARGE SCALE GENOMIC DNA]</scope>
    <source>
        <strain evidence="3 4">DSM 15930</strain>
    </source>
</reference>
<dbReference type="PROSITE" id="PS51831">
    <property type="entry name" value="HD"/>
    <property type="match status" value="1"/>
</dbReference>
<dbReference type="OrthoDB" id="9804747at2"/>
<dbReference type="CDD" id="cd00077">
    <property type="entry name" value="HDc"/>
    <property type="match status" value="1"/>
</dbReference>
<dbReference type="EMBL" id="FRCP01000005">
    <property type="protein sequence ID" value="SHL98739.1"/>
    <property type="molecule type" value="Genomic_DNA"/>
</dbReference>
<dbReference type="STRING" id="1120996.SAMN02746066_00389"/>
<sequence>MKSRTIFTFQAKEGMCISKDVFNSTGQLLVAEGTEINNKVKEMLSFYSVMKINVYDKEISTEVKPAPPVINTDTYSQRVKNSERFQEFKKSFSANVKQFQSDIITFVNKTDEVDLKNLKKEPYSVLSKSDTTISVFDMLHNIEDYNDSTYSHSLNVALISNVIGNWIGYNEQDLEVLTLAGLLHDIGKLMVPEDILKKPDKLTDEEFQLIKLHPIMGYDLIKDENLDPRIKEAILKHHEKCDGSGYPSMLKGDNINEFAKIIAIADIYDAMTSKRSYREALCPFEVIRLFEDEGFQKYDAKILINFLERIGQAYINNHVELSDGRRGEIILLNKNALSKPVVKIKDTIVDLSKTHNLTITKIL</sequence>
<organism evidence="3 4">
    <name type="scientific">Anaerosporobacter mobilis DSM 15930</name>
    <dbReference type="NCBI Taxonomy" id="1120996"/>
    <lineage>
        <taxon>Bacteria</taxon>
        <taxon>Bacillati</taxon>
        <taxon>Bacillota</taxon>
        <taxon>Clostridia</taxon>
        <taxon>Lachnospirales</taxon>
        <taxon>Lachnospiraceae</taxon>
        <taxon>Anaerosporobacter</taxon>
    </lineage>
</organism>
<feature type="domain" description="HD" evidence="1">
    <location>
        <begin position="149"/>
        <end position="271"/>
    </location>
</feature>
<evidence type="ECO:0000259" key="1">
    <source>
        <dbReference type="PROSITE" id="PS51831"/>
    </source>
</evidence>
<dbReference type="AlphaFoldDB" id="A0A1M7F4X5"/>
<protein>
    <submittedName>
        <fullName evidence="3">HDIG domain-containing protein</fullName>
    </submittedName>
</protein>
<dbReference type="PANTHER" id="PTHR43155:SF2">
    <property type="entry name" value="CYCLIC DI-GMP PHOSPHODIESTERASE PA4108"/>
    <property type="match status" value="1"/>
</dbReference>
<evidence type="ECO:0000259" key="2">
    <source>
        <dbReference type="PROSITE" id="PS51832"/>
    </source>
</evidence>
<gene>
    <name evidence="3" type="ORF">SAMN02746066_00389</name>
</gene>
<dbReference type="RefSeq" id="WP_084139028.1">
    <property type="nucleotide sequence ID" value="NZ_FRCP01000005.1"/>
</dbReference>
<dbReference type="InterPro" id="IPR006674">
    <property type="entry name" value="HD_domain"/>
</dbReference>
<keyword evidence="4" id="KW-1185">Reference proteome</keyword>
<dbReference type="Proteomes" id="UP000184038">
    <property type="component" value="Unassembled WGS sequence"/>
</dbReference>
<dbReference type="NCBIfam" id="TIGR00277">
    <property type="entry name" value="HDIG"/>
    <property type="match status" value="1"/>
</dbReference>
<dbReference type="InterPro" id="IPR006675">
    <property type="entry name" value="HDIG_dom"/>
</dbReference>
<dbReference type="Pfam" id="PF13487">
    <property type="entry name" value="HD_5"/>
    <property type="match status" value="1"/>
</dbReference>
<dbReference type="Gene3D" id="1.10.3210.10">
    <property type="entry name" value="Hypothetical protein af1432"/>
    <property type="match status" value="1"/>
</dbReference>
<dbReference type="PANTHER" id="PTHR43155">
    <property type="entry name" value="CYCLIC DI-GMP PHOSPHODIESTERASE PA4108-RELATED"/>
    <property type="match status" value="1"/>
</dbReference>
<accession>A0A1M7F4X5</accession>